<dbReference type="Gene3D" id="3.90.550.10">
    <property type="entry name" value="Spore Coat Polysaccharide Biosynthesis Protein SpsA, Chain A"/>
    <property type="match status" value="1"/>
</dbReference>
<keyword evidence="10" id="KW-1185">Reference proteome</keyword>
<keyword evidence="4 7" id="KW-0812">Transmembrane</keyword>
<dbReference type="RefSeq" id="WP_194813291.1">
    <property type="nucleotide sequence ID" value="NZ_CP063056.1"/>
</dbReference>
<organism evidence="9 10">
    <name type="scientific">Rodentibacter haemolyticus</name>
    <dbReference type="NCBI Taxonomy" id="2778911"/>
    <lineage>
        <taxon>Bacteria</taxon>
        <taxon>Pseudomonadati</taxon>
        <taxon>Pseudomonadota</taxon>
        <taxon>Gammaproteobacteria</taxon>
        <taxon>Pasteurellales</taxon>
        <taxon>Pasteurellaceae</taxon>
        <taxon>Rodentibacter</taxon>
    </lineage>
</organism>
<accession>A0ABX6V2G7</accession>
<dbReference type="InterPro" id="IPR029044">
    <property type="entry name" value="Nucleotide-diphossugar_trans"/>
</dbReference>
<keyword evidence="5 7" id="KW-1133">Transmembrane helix</keyword>
<proteinExistence type="predicted"/>
<feature type="transmembrane region" description="Helical" evidence="7">
    <location>
        <begin position="230"/>
        <end position="251"/>
    </location>
</feature>
<protein>
    <submittedName>
        <fullName evidence="9">Glycosyltransferase family 2 protein</fullName>
    </submittedName>
</protein>
<comment type="subcellular location">
    <subcellularLocation>
        <location evidence="1">Membrane</location>
        <topology evidence="1">Multi-pass membrane protein</topology>
    </subcellularLocation>
</comment>
<dbReference type="PANTHER" id="PTHR48090">
    <property type="entry name" value="UNDECAPRENYL-PHOSPHATE 4-DEOXY-4-FORMAMIDO-L-ARABINOSE TRANSFERASE-RELATED"/>
    <property type="match status" value="1"/>
</dbReference>
<evidence type="ECO:0000259" key="8">
    <source>
        <dbReference type="Pfam" id="PF00535"/>
    </source>
</evidence>
<evidence type="ECO:0000256" key="6">
    <source>
        <dbReference type="ARBA" id="ARBA00023136"/>
    </source>
</evidence>
<evidence type="ECO:0000256" key="2">
    <source>
        <dbReference type="ARBA" id="ARBA00022676"/>
    </source>
</evidence>
<sequence>MIIPCYNESEVFPTSLEQLRKILIELIDTKQIAPNSYLLFVDDGSTDNTWECIQSAVKNFPDFVYGLKLSRNCGHQSALLAGIQQVDTDISISIDADLQDDIQAIPQMVQAYQQGAEIVYGVRAERHTDTLFKRFSAKIFYKLMTLMGVEQIENHADFRLLGKQARAALLQYSEHNLYLRGIIPKLGFPSTQVYYKRISRQQGESKYPLKKMLSLALEGITSFTITPLRLISILGLLICLVTIFVTCYVLWAKFSGNVISGWTSVILAIFFFGGVQLLSLGVIGEYIGKIYLESKKRPKYFIEHSNLEEKYGDKNA</sequence>
<feature type="transmembrane region" description="Helical" evidence="7">
    <location>
        <begin position="263"/>
        <end position="287"/>
    </location>
</feature>
<keyword evidence="2" id="KW-0328">Glycosyltransferase</keyword>
<dbReference type="PANTHER" id="PTHR48090:SF1">
    <property type="entry name" value="PROPHAGE BACTOPRENOL GLUCOSYL TRANSFERASE HOMOLOG"/>
    <property type="match status" value="1"/>
</dbReference>
<evidence type="ECO:0000313" key="10">
    <source>
        <dbReference type="Proteomes" id="UP000663069"/>
    </source>
</evidence>
<name>A0ABX6V2G7_9PAST</name>
<keyword evidence="3" id="KW-0808">Transferase</keyword>
<evidence type="ECO:0000256" key="4">
    <source>
        <dbReference type="ARBA" id="ARBA00022692"/>
    </source>
</evidence>
<dbReference type="InterPro" id="IPR001173">
    <property type="entry name" value="Glyco_trans_2-like"/>
</dbReference>
<dbReference type="Pfam" id="PF00535">
    <property type="entry name" value="Glycos_transf_2"/>
    <property type="match status" value="1"/>
</dbReference>
<evidence type="ECO:0000256" key="3">
    <source>
        <dbReference type="ARBA" id="ARBA00022679"/>
    </source>
</evidence>
<dbReference type="InterPro" id="IPR050256">
    <property type="entry name" value="Glycosyltransferase_2"/>
</dbReference>
<keyword evidence="6 7" id="KW-0472">Membrane</keyword>
<evidence type="ECO:0000256" key="5">
    <source>
        <dbReference type="ARBA" id="ARBA00022989"/>
    </source>
</evidence>
<reference evidence="9 10" key="1">
    <citation type="submission" date="2020-10" db="EMBL/GenBank/DDBJ databases">
        <title>Genome Sequencing of Rodentibacter spp. strain DSM111151.</title>
        <authorList>
            <person name="Benga L."/>
            <person name="Lautwein T."/>
        </authorList>
    </citation>
    <scope>NUCLEOTIDE SEQUENCE [LARGE SCALE GENOMIC DNA]</scope>
    <source>
        <strain evidence="9 10">DSM 111151</strain>
    </source>
</reference>
<evidence type="ECO:0000313" key="9">
    <source>
        <dbReference type="EMBL" id="QPB43736.1"/>
    </source>
</evidence>
<feature type="domain" description="Glycosyltransferase 2-like" evidence="8">
    <location>
        <begin position="2"/>
        <end position="138"/>
    </location>
</feature>
<evidence type="ECO:0000256" key="7">
    <source>
        <dbReference type="SAM" id="Phobius"/>
    </source>
</evidence>
<gene>
    <name evidence="9" type="ORF">IHV77_11375</name>
</gene>
<dbReference type="CDD" id="cd04187">
    <property type="entry name" value="DPM1_like_bac"/>
    <property type="match status" value="1"/>
</dbReference>
<evidence type="ECO:0000256" key="1">
    <source>
        <dbReference type="ARBA" id="ARBA00004141"/>
    </source>
</evidence>
<dbReference type="EMBL" id="CP063056">
    <property type="protein sequence ID" value="QPB43736.1"/>
    <property type="molecule type" value="Genomic_DNA"/>
</dbReference>
<dbReference type="SUPFAM" id="SSF53448">
    <property type="entry name" value="Nucleotide-diphospho-sugar transferases"/>
    <property type="match status" value="1"/>
</dbReference>
<dbReference type="Proteomes" id="UP000663069">
    <property type="component" value="Chromosome"/>
</dbReference>